<accession>A0A7T7KKU0</accession>
<dbReference type="KEGG" id="mlut:JET14_12880"/>
<protein>
    <submittedName>
        <fullName evidence="1">DUF3168 domain-containing protein</fullName>
    </submittedName>
</protein>
<name>A0A7T7KKU0_9HYPH</name>
<evidence type="ECO:0000313" key="1">
    <source>
        <dbReference type="EMBL" id="QQM29224.1"/>
    </source>
</evidence>
<evidence type="ECO:0000313" key="2">
    <source>
        <dbReference type="Proteomes" id="UP000596083"/>
    </source>
</evidence>
<organism evidence="1 2">
    <name type="scientific">Martelella lutilitoris</name>
    <dbReference type="NCBI Taxonomy" id="2583532"/>
    <lineage>
        <taxon>Bacteria</taxon>
        <taxon>Pseudomonadati</taxon>
        <taxon>Pseudomonadota</taxon>
        <taxon>Alphaproteobacteria</taxon>
        <taxon>Hyphomicrobiales</taxon>
        <taxon>Aurantimonadaceae</taxon>
        <taxon>Martelella</taxon>
    </lineage>
</organism>
<dbReference type="RefSeq" id="WP_200334023.1">
    <property type="nucleotide sequence ID" value="NZ_CP066786.1"/>
</dbReference>
<dbReference type="Gene3D" id="3.30.2000.30">
    <property type="match status" value="1"/>
</dbReference>
<dbReference type="EMBL" id="CP066786">
    <property type="protein sequence ID" value="QQM29224.1"/>
    <property type="molecule type" value="Genomic_DNA"/>
</dbReference>
<dbReference type="AlphaFoldDB" id="A0A7T7KKU0"/>
<proteinExistence type="predicted"/>
<dbReference type="InterPro" id="IPR053745">
    <property type="entry name" value="Viral_Tail_Comp_sf"/>
</dbReference>
<dbReference type="Proteomes" id="UP000596083">
    <property type="component" value="Chromosome"/>
</dbReference>
<gene>
    <name evidence="1" type="ORF">JET14_12880</name>
</gene>
<sequence>MSSAENALLSAIHAQLANDAALTVLIGPDAIFDRLLSRPQLPAIVFGECETRDYSTATEAGCEHLLTLEIWSEAHGRKAVQAIEARVRALLHDAALSLSGFALVSLLHRASRVRRVARTGYFLAEMRFRAVTEPV</sequence>
<dbReference type="InterPro" id="IPR021508">
    <property type="entry name" value="Gp17-like"/>
</dbReference>
<dbReference type="Pfam" id="PF11367">
    <property type="entry name" value="Tail_completion_gp17"/>
    <property type="match status" value="1"/>
</dbReference>
<reference evidence="1 2" key="1">
    <citation type="submission" date="2020-12" db="EMBL/GenBank/DDBJ databases">
        <authorList>
            <person name="Zheng R.K."/>
            <person name="Sun C.M."/>
        </authorList>
    </citation>
    <scope>NUCLEOTIDE SEQUENCE [LARGE SCALE GENOMIC DNA]</scope>
    <source>
        <strain evidence="1 2">ZRK001</strain>
    </source>
</reference>